<evidence type="ECO:0000313" key="1">
    <source>
        <dbReference type="EMBL" id="JAD66177.1"/>
    </source>
</evidence>
<protein>
    <submittedName>
        <fullName evidence="1">Uncharacterized protein</fullName>
    </submittedName>
</protein>
<name>A0A0A9C3S7_ARUDO</name>
<dbReference type="EMBL" id="GBRH01231718">
    <property type="protein sequence ID" value="JAD66177.1"/>
    <property type="molecule type" value="Transcribed_RNA"/>
</dbReference>
<reference evidence="1" key="2">
    <citation type="journal article" date="2015" name="Data Brief">
        <title>Shoot transcriptome of the giant reed, Arundo donax.</title>
        <authorList>
            <person name="Barrero R.A."/>
            <person name="Guerrero F.D."/>
            <person name="Moolhuijzen P."/>
            <person name="Goolsby J.A."/>
            <person name="Tidwell J."/>
            <person name="Bellgard S.E."/>
            <person name="Bellgard M.I."/>
        </authorList>
    </citation>
    <scope>NUCLEOTIDE SEQUENCE</scope>
    <source>
        <tissue evidence="1">Shoot tissue taken approximately 20 cm above the soil surface</tissue>
    </source>
</reference>
<reference evidence="1" key="1">
    <citation type="submission" date="2014-09" db="EMBL/GenBank/DDBJ databases">
        <authorList>
            <person name="Magalhaes I.L.F."/>
            <person name="Oliveira U."/>
            <person name="Santos F.R."/>
            <person name="Vidigal T.H.D.A."/>
            <person name="Brescovit A.D."/>
            <person name="Santos A.J."/>
        </authorList>
    </citation>
    <scope>NUCLEOTIDE SEQUENCE</scope>
    <source>
        <tissue evidence="1">Shoot tissue taken approximately 20 cm above the soil surface</tissue>
    </source>
</reference>
<sequence>MKCTYMCFFRGSHPVIYLIQFRSLKLRLPNKLHVNSCLGSVNMWQHEKN</sequence>
<accession>A0A0A9C3S7</accession>
<dbReference type="AlphaFoldDB" id="A0A0A9C3S7"/>
<proteinExistence type="predicted"/>
<organism evidence="1">
    <name type="scientific">Arundo donax</name>
    <name type="common">Giant reed</name>
    <name type="synonym">Donax arundinaceus</name>
    <dbReference type="NCBI Taxonomy" id="35708"/>
    <lineage>
        <taxon>Eukaryota</taxon>
        <taxon>Viridiplantae</taxon>
        <taxon>Streptophyta</taxon>
        <taxon>Embryophyta</taxon>
        <taxon>Tracheophyta</taxon>
        <taxon>Spermatophyta</taxon>
        <taxon>Magnoliopsida</taxon>
        <taxon>Liliopsida</taxon>
        <taxon>Poales</taxon>
        <taxon>Poaceae</taxon>
        <taxon>PACMAD clade</taxon>
        <taxon>Arundinoideae</taxon>
        <taxon>Arundineae</taxon>
        <taxon>Arundo</taxon>
    </lineage>
</organism>